<evidence type="ECO:0000259" key="3">
    <source>
        <dbReference type="PROSITE" id="PS50943"/>
    </source>
</evidence>
<dbReference type="STRING" id="1172194.WQQ_12640"/>
<dbReference type="Gene3D" id="2.60.120.10">
    <property type="entry name" value="Jelly Rolls"/>
    <property type="match status" value="1"/>
</dbReference>
<evidence type="ECO:0000256" key="1">
    <source>
        <dbReference type="ARBA" id="ARBA00023125"/>
    </source>
</evidence>
<dbReference type="GO" id="GO:0005829">
    <property type="term" value="C:cytosol"/>
    <property type="evidence" value="ECO:0007669"/>
    <property type="project" value="TreeGrafter"/>
</dbReference>
<reference evidence="4 5" key="1">
    <citation type="journal article" date="2012" name="J. Bacteriol.">
        <title>Genome Sequence of n-Alkane-Degrading Hydrocarboniphaga effusa Strain AP103T (ATCC BAA-332T).</title>
        <authorList>
            <person name="Chang H.K."/>
            <person name="Zylstra G.J."/>
            <person name="Chae J.C."/>
        </authorList>
    </citation>
    <scope>NUCLEOTIDE SEQUENCE [LARGE SCALE GENOMIC DNA]</scope>
    <source>
        <strain evidence="4 5">AP103</strain>
    </source>
</reference>
<dbReference type="InterPro" id="IPR050807">
    <property type="entry name" value="TransReg_Diox_bact_type"/>
</dbReference>
<dbReference type="EMBL" id="AKGD01000001">
    <property type="protein sequence ID" value="EIT71127.1"/>
    <property type="molecule type" value="Genomic_DNA"/>
</dbReference>
<dbReference type="InterPro" id="IPR011051">
    <property type="entry name" value="RmlC_Cupin_sf"/>
</dbReference>
<dbReference type="Proteomes" id="UP000003704">
    <property type="component" value="Unassembled WGS sequence"/>
</dbReference>
<dbReference type="SMART" id="SM00530">
    <property type="entry name" value="HTH_XRE"/>
    <property type="match status" value="1"/>
</dbReference>
<dbReference type="OrthoDB" id="9792093at2"/>
<dbReference type="GO" id="GO:0003677">
    <property type="term" value="F:DNA binding"/>
    <property type="evidence" value="ECO:0007669"/>
    <property type="project" value="UniProtKB-KW"/>
</dbReference>
<evidence type="ECO:0000313" key="5">
    <source>
        <dbReference type="Proteomes" id="UP000003704"/>
    </source>
</evidence>
<dbReference type="AlphaFoldDB" id="I7ZHB6"/>
<dbReference type="InterPro" id="IPR010982">
    <property type="entry name" value="Lambda_DNA-bd_dom_sf"/>
</dbReference>
<dbReference type="Pfam" id="PF01381">
    <property type="entry name" value="HTH_3"/>
    <property type="match status" value="1"/>
</dbReference>
<dbReference type="CDD" id="cd00093">
    <property type="entry name" value="HTH_XRE"/>
    <property type="match status" value="1"/>
</dbReference>
<organism evidence="4 5">
    <name type="scientific">Hydrocarboniphaga effusa AP103</name>
    <dbReference type="NCBI Taxonomy" id="1172194"/>
    <lineage>
        <taxon>Bacteria</taxon>
        <taxon>Pseudomonadati</taxon>
        <taxon>Pseudomonadota</taxon>
        <taxon>Gammaproteobacteria</taxon>
        <taxon>Nevskiales</taxon>
        <taxon>Nevskiaceae</taxon>
        <taxon>Hydrocarboniphaga</taxon>
    </lineage>
</organism>
<sequence>MKDESAAASDINSRIAARVRALRAQRGLTLEALATRSEVSRSMLSLVERGESSPTAVVLEKIASGLGVTLAALFDDEPAAESSPVSKAAERSSWRDPQSGYRRCNISPPGYPSPIRIVEVKFPAGASVAYENAHDGVHQQIWVQQGRIEVTLGTRTHTLEEGDCLAMALDQPVRFHNRTRKPAHYIVVIAGELPFNARK</sequence>
<name>I7ZHB6_9GAMM</name>
<keyword evidence="5" id="KW-1185">Reference proteome</keyword>
<dbReference type="PANTHER" id="PTHR46797:SF10">
    <property type="entry name" value="BLR1115 PROTEIN"/>
    <property type="match status" value="1"/>
</dbReference>
<dbReference type="InterPro" id="IPR013096">
    <property type="entry name" value="Cupin_2"/>
</dbReference>
<dbReference type="CDD" id="cd02209">
    <property type="entry name" value="cupin_XRE_C"/>
    <property type="match status" value="1"/>
</dbReference>
<dbReference type="SUPFAM" id="SSF47413">
    <property type="entry name" value="lambda repressor-like DNA-binding domains"/>
    <property type="match status" value="1"/>
</dbReference>
<protein>
    <submittedName>
        <fullName evidence="4">Putative transcription regulator protein</fullName>
    </submittedName>
</protein>
<feature type="region of interest" description="Disordered" evidence="2">
    <location>
        <begin position="81"/>
        <end position="106"/>
    </location>
</feature>
<evidence type="ECO:0000256" key="2">
    <source>
        <dbReference type="SAM" id="MobiDB-lite"/>
    </source>
</evidence>
<dbReference type="Gene3D" id="1.10.260.40">
    <property type="entry name" value="lambda repressor-like DNA-binding domains"/>
    <property type="match status" value="1"/>
</dbReference>
<dbReference type="InterPro" id="IPR001387">
    <property type="entry name" value="Cro/C1-type_HTH"/>
</dbReference>
<dbReference type="RefSeq" id="WP_007184218.1">
    <property type="nucleotide sequence ID" value="NZ_AKGD01000001.1"/>
</dbReference>
<dbReference type="PROSITE" id="PS50943">
    <property type="entry name" value="HTH_CROC1"/>
    <property type="match status" value="1"/>
</dbReference>
<dbReference type="SUPFAM" id="SSF51182">
    <property type="entry name" value="RmlC-like cupins"/>
    <property type="match status" value="1"/>
</dbReference>
<keyword evidence="1" id="KW-0238">DNA-binding</keyword>
<proteinExistence type="predicted"/>
<dbReference type="GO" id="GO:0003700">
    <property type="term" value="F:DNA-binding transcription factor activity"/>
    <property type="evidence" value="ECO:0007669"/>
    <property type="project" value="TreeGrafter"/>
</dbReference>
<evidence type="ECO:0000313" key="4">
    <source>
        <dbReference type="EMBL" id="EIT71127.1"/>
    </source>
</evidence>
<feature type="domain" description="HTH cro/C1-type" evidence="3">
    <location>
        <begin position="19"/>
        <end position="73"/>
    </location>
</feature>
<dbReference type="PANTHER" id="PTHR46797">
    <property type="entry name" value="HTH-TYPE TRANSCRIPTIONAL REGULATOR"/>
    <property type="match status" value="1"/>
</dbReference>
<dbReference type="InterPro" id="IPR014710">
    <property type="entry name" value="RmlC-like_jellyroll"/>
</dbReference>
<dbReference type="Pfam" id="PF07883">
    <property type="entry name" value="Cupin_2"/>
    <property type="match status" value="1"/>
</dbReference>
<comment type="caution">
    <text evidence="4">The sequence shown here is derived from an EMBL/GenBank/DDBJ whole genome shotgun (WGS) entry which is preliminary data.</text>
</comment>
<gene>
    <name evidence="4" type="ORF">WQQ_12640</name>
</gene>
<accession>I7ZHB6</accession>